<accession>A0AAV4TC56</accession>
<dbReference type="Proteomes" id="UP001054837">
    <property type="component" value="Unassembled WGS sequence"/>
</dbReference>
<keyword evidence="2" id="KW-1185">Reference proteome</keyword>
<evidence type="ECO:0000313" key="1">
    <source>
        <dbReference type="EMBL" id="GIY43705.1"/>
    </source>
</evidence>
<dbReference type="EMBL" id="BPLQ01009382">
    <property type="protein sequence ID" value="GIY43705.1"/>
    <property type="molecule type" value="Genomic_DNA"/>
</dbReference>
<sequence length="132" mass="15010">MSSTTTCFEGYKNLQVLRCEKSNNQNNKPENIFRAFITMLGKWVGVGVVMGNQYVKPHATHTGLNLPLKTQRQQHLHERMSSTTTCFEGYNNLKVLGCEKSNNQNNNPESMFRPFITMLGVEEGVRVVRGKE</sequence>
<name>A0AAV4TC56_9ARAC</name>
<organism evidence="1 2">
    <name type="scientific">Caerostris darwini</name>
    <dbReference type="NCBI Taxonomy" id="1538125"/>
    <lineage>
        <taxon>Eukaryota</taxon>
        <taxon>Metazoa</taxon>
        <taxon>Ecdysozoa</taxon>
        <taxon>Arthropoda</taxon>
        <taxon>Chelicerata</taxon>
        <taxon>Arachnida</taxon>
        <taxon>Araneae</taxon>
        <taxon>Araneomorphae</taxon>
        <taxon>Entelegynae</taxon>
        <taxon>Araneoidea</taxon>
        <taxon>Araneidae</taxon>
        <taxon>Caerostris</taxon>
    </lineage>
</organism>
<comment type="caution">
    <text evidence="1">The sequence shown here is derived from an EMBL/GenBank/DDBJ whole genome shotgun (WGS) entry which is preliminary data.</text>
</comment>
<reference evidence="1 2" key="1">
    <citation type="submission" date="2021-06" db="EMBL/GenBank/DDBJ databases">
        <title>Caerostris darwini draft genome.</title>
        <authorList>
            <person name="Kono N."/>
            <person name="Arakawa K."/>
        </authorList>
    </citation>
    <scope>NUCLEOTIDE SEQUENCE [LARGE SCALE GENOMIC DNA]</scope>
</reference>
<gene>
    <name evidence="1" type="ORF">CDAR_30071</name>
</gene>
<evidence type="ECO:0008006" key="3">
    <source>
        <dbReference type="Google" id="ProtNLM"/>
    </source>
</evidence>
<protein>
    <recommendedName>
        <fullName evidence="3">LAGLIDADG homing endonuclease</fullName>
    </recommendedName>
</protein>
<proteinExistence type="predicted"/>
<dbReference type="AlphaFoldDB" id="A0AAV4TC56"/>
<evidence type="ECO:0000313" key="2">
    <source>
        <dbReference type="Proteomes" id="UP001054837"/>
    </source>
</evidence>